<gene>
    <name evidence="11" type="ORF">KFL_007340080</name>
</gene>
<accession>A0A1Y1ISJ7</accession>
<evidence type="ECO:0000256" key="1">
    <source>
        <dbReference type="ARBA" id="ARBA00022723"/>
    </source>
</evidence>
<evidence type="ECO:0000256" key="4">
    <source>
        <dbReference type="ARBA" id="ARBA00022833"/>
    </source>
</evidence>
<feature type="domain" description="C2H2-type" evidence="10">
    <location>
        <begin position="445"/>
        <end position="474"/>
    </location>
</feature>
<dbReference type="GO" id="GO:0000978">
    <property type="term" value="F:RNA polymerase II cis-regulatory region sequence-specific DNA binding"/>
    <property type="evidence" value="ECO:0000318"/>
    <property type="project" value="GO_Central"/>
</dbReference>
<keyword evidence="4" id="KW-0862">Zinc</keyword>
<evidence type="ECO:0000256" key="3">
    <source>
        <dbReference type="ARBA" id="ARBA00022771"/>
    </source>
</evidence>
<feature type="domain" description="C2H2-type" evidence="10">
    <location>
        <begin position="475"/>
        <end position="504"/>
    </location>
</feature>
<protein>
    <recommendedName>
        <fullName evidence="10">C2H2-type domain-containing protein</fullName>
    </recommendedName>
</protein>
<dbReference type="STRING" id="105231.A0A1Y1ISJ7"/>
<name>A0A1Y1ISJ7_KLENI</name>
<sequence length="515" mass="59488">MMADRERYMQGEPEPDERHGAFHVQGEGQHGGSHEHYQASDQEGRGWSERVDQEEDDRSRHEELDMEVELRGEEVPVHEEDEEEGEDARRHQQATHMGLAGHQGYLQVPMQYRRDGALEEEEQQRLEEQQRGQLLQYTALGGTILDSHSLNLALAQQQLAHQQLAQQQLAQQQLAQQQLAQQQLVHQHLAHQQMAVAGPGMQHGEAIPLMGMGKQSKKRRKLKRLEIDLDPISYQKLMKLVNDQFEGSVERFLSASLAHVELPEKPGKKDPYSASRKPALTKWKRLRFEHLRGGDSHELSLAHRSLLETLEASGQQHYPLDITPQLRDIPWEDLTIPQLEKMLDEVKRMLIMTEKVHSCTYPDCGRTFATPGNLRDHENEHRGHRPYQCPFEGCGMAFSSKTVMCRHVKKHERAHICPYEGCGKRFAFRERLITHQKIHSDERPLHCPWEGCDKTFKWANSLHGHMRTHTGEKPFQCTWPNCGRQFGYKVDLTRHERTHYGQPARRAVEVPHGGI</sequence>
<dbReference type="GO" id="GO:0000981">
    <property type="term" value="F:DNA-binding transcription factor activity, RNA polymerase II-specific"/>
    <property type="evidence" value="ECO:0000318"/>
    <property type="project" value="GO_Central"/>
</dbReference>
<evidence type="ECO:0000256" key="9">
    <source>
        <dbReference type="SAM" id="MobiDB-lite"/>
    </source>
</evidence>
<dbReference type="InterPro" id="IPR013087">
    <property type="entry name" value="Znf_C2H2_type"/>
</dbReference>
<dbReference type="GO" id="GO:0008270">
    <property type="term" value="F:zinc ion binding"/>
    <property type="evidence" value="ECO:0007669"/>
    <property type="project" value="UniProtKB-KW"/>
</dbReference>
<evidence type="ECO:0000313" key="12">
    <source>
        <dbReference type="Proteomes" id="UP000054558"/>
    </source>
</evidence>
<keyword evidence="7" id="KW-0539">Nucleus</keyword>
<evidence type="ECO:0000256" key="6">
    <source>
        <dbReference type="ARBA" id="ARBA00023163"/>
    </source>
</evidence>
<feature type="domain" description="C2H2-type" evidence="10">
    <location>
        <begin position="387"/>
        <end position="416"/>
    </location>
</feature>
<keyword evidence="5" id="KW-0805">Transcription regulation</keyword>
<dbReference type="FunFam" id="3.30.160.60:FF:000032">
    <property type="entry name" value="Krueppel-like factor 4"/>
    <property type="match status" value="1"/>
</dbReference>
<dbReference type="Gene3D" id="3.30.160.60">
    <property type="entry name" value="Classic Zinc Finger"/>
    <property type="match status" value="5"/>
</dbReference>
<evidence type="ECO:0000256" key="7">
    <source>
        <dbReference type="ARBA" id="ARBA00023242"/>
    </source>
</evidence>
<organism evidence="11 12">
    <name type="scientific">Klebsormidium nitens</name>
    <name type="common">Green alga</name>
    <name type="synonym">Ulothrix nitens</name>
    <dbReference type="NCBI Taxonomy" id="105231"/>
    <lineage>
        <taxon>Eukaryota</taxon>
        <taxon>Viridiplantae</taxon>
        <taxon>Streptophyta</taxon>
        <taxon>Klebsormidiophyceae</taxon>
        <taxon>Klebsormidiales</taxon>
        <taxon>Klebsormidiaceae</taxon>
        <taxon>Klebsormidium</taxon>
    </lineage>
</organism>
<dbReference type="SUPFAM" id="SSF57667">
    <property type="entry name" value="beta-beta-alpha zinc fingers"/>
    <property type="match status" value="3"/>
</dbReference>
<feature type="domain" description="C2H2-type" evidence="10">
    <location>
        <begin position="415"/>
        <end position="444"/>
    </location>
</feature>
<evidence type="ECO:0000259" key="10">
    <source>
        <dbReference type="PROSITE" id="PS50157"/>
    </source>
</evidence>
<dbReference type="AlphaFoldDB" id="A0A1Y1ISJ7"/>
<evidence type="ECO:0000256" key="2">
    <source>
        <dbReference type="ARBA" id="ARBA00022737"/>
    </source>
</evidence>
<feature type="region of interest" description="Disordered" evidence="9">
    <location>
        <begin position="1"/>
        <end position="93"/>
    </location>
</feature>
<keyword evidence="12" id="KW-1185">Reference proteome</keyword>
<dbReference type="PROSITE" id="PS50157">
    <property type="entry name" value="ZINC_FINGER_C2H2_2"/>
    <property type="match status" value="5"/>
</dbReference>
<evidence type="ECO:0000313" key="11">
    <source>
        <dbReference type="EMBL" id="GAQ91148.1"/>
    </source>
</evidence>
<proteinExistence type="predicted"/>
<dbReference type="EMBL" id="DF237683">
    <property type="protein sequence ID" value="GAQ91148.1"/>
    <property type="molecule type" value="Genomic_DNA"/>
</dbReference>
<keyword evidence="2" id="KW-0677">Repeat</keyword>
<dbReference type="PANTHER" id="PTHR14003:SF23">
    <property type="entry name" value="ZINC FINGER PROTEIN 143"/>
    <property type="match status" value="1"/>
</dbReference>
<dbReference type="SMART" id="SM00355">
    <property type="entry name" value="ZnF_C2H2"/>
    <property type="match status" value="5"/>
</dbReference>
<dbReference type="GO" id="GO:0006357">
    <property type="term" value="P:regulation of transcription by RNA polymerase II"/>
    <property type="evidence" value="ECO:0000318"/>
    <property type="project" value="GO_Central"/>
</dbReference>
<dbReference type="FunFam" id="3.30.160.60:FF:000710">
    <property type="entry name" value="Zinc finger protein 768"/>
    <property type="match status" value="1"/>
</dbReference>
<evidence type="ECO:0000256" key="5">
    <source>
        <dbReference type="ARBA" id="ARBA00023015"/>
    </source>
</evidence>
<dbReference type="PANTHER" id="PTHR14003">
    <property type="entry name" value="TRANSCRIPTIONAL REPRESSOR PROTEIN YY"/>
    <property type="match status" value="1"/>
</dbReference>
<dbReference type="Pfam" id="PF00096">
    <property type="entry name" value="zf-C2H2"/>
    <property type="match status" value="4"/>
</dbReference>
<keyword evidence="6" id="KW-0804">Transcription</keyword>
<keyword evidence="3 8" id="KW-0863">Zinc-finger</keyword>
<feature type="domain" description="C2H2-type" evidence="10">
    <location>
        <begin position="357"/>
        <end position="386"/>
    </location>
</feature>
<dbReference type="InterPro" id="IPR036236">
    <property type="entry name" value="Znf_C2H2_sf"/>
</dbReference>
<evidence type="ECO:0000256" key="8">
    <source>
        <dbReference type="PROSITE-ProRule" id="PRU00042"/>
    </source>
</evidence>
<keyword evidence="1" id="KW-0479">Metal-binding</keyword>
<dbReference type="GO" id="GO:0005634">
    <property type="term" value="C:nucleus"/>
    <property type="evidence" value="ECO:0000318"/>
    <property type="project" value="GO_Central"/>
</dbReference>
<reference evidence="11 12" key="1">
    <citation type="journal article" date="2014" name="Nat. Commun.">
        <title>Klebsormidium flaccidum genome reveals primary factors for plant terrestrial adaptation.</title>
        <authorList>
            <person name="Hori K."/>
            <person name="Maruyama F."/>
            <person name="Fujisawa T."/>
            <person name="Togashi T."/>
            <person name="Yamamoto N."/>
            <person name="Seo M."/>
            <person name="Sato S."/>
            <person name="Yamada T."/>
            <person name="Mori H."/>
            <person name="Tajima N."/>
            <person name="Moriyama T."/>
            <person name="Ikeuchi M."/>
            <person name="Watanabe M."/>
            <person name="Wada H."/>
            <person name="Kobayashi K."/>
            <person name="Saito M."/>
            <person name="Masuda T."/>
            <person name="Sasaki-Sekimoto Y."/>
            <person name="Mashiguchi K."/>
            <person name="Awai K."/>
            <person name="Shimojima M."/>
            <person name="Masuda S."/>
            <person name="Iwai M."/>
            <person name="Nobusawa T."/>
            <person name="Narise T."/>
            <person name="Kondo S."/>
            <person name="Saito H."/>
            <person name="Sato R."/>
            <person name="Murakawa M."/>
            <person name="Ihara Y."/>
            <person name="Oshima-Yamada Y."/>
            <person name="Ohtaka K."/>
            <person name="Satoh M."/>
            <person name="Sonobe K."/>
            <person name="Ishii M."/>
            <person name="Ohtani R."/>
            <person name="Kanamori-Sato M."/>
            <person name="Honoki R."/>
            <person name="Miyazaki D."/>
            <person name="Mochizuki H."/>
            <person name="Umetsu J."/>
            <person name="Higashi K."/>
            <person name="Shibata D."/>
            <person name="Kamiya Y."/>
            <person name="Sato N."/>
            <person name="Nakamura Y."/>
            <person name="Tabata S."/>
            <person name="Ida S."/>
            <person name="Kurokawa K."/>
            <person name="Ohta H."/>
        </authorList>
    </citation>
    <scope>NUCLEOTIDE SEQUENCE [LARGE SCALE GENOMIC DNA]</scope>
    <source>
        <strain evidence="11 12">NIES-2285</strain>
    </source>
</reference>
<dbReference type="PROSITE" id="PS00028">
    <property type="entry name" value="ZINC_FINGER_C2H2_1"/>
    <property type="match status" value="4"/>
</dbReference>
<dbReference type="OrthoDB" id="9547406at2759"/>
<dbReference type="Proteomes" id="UP000054558">
    <property type="component" value="Unassembled WGS sequence"/>
</dbReference>
<feature type="compositionally biased region" description="Basic and acidic residues" evidence="9">
    <location>
        <begin position="32"/>
        <end position="78"/>
    </location>
</feature>